<dbReference type="PANTHER" id="PTHR43861">
    <property type="entry name" value="TRANS-ACONITATE 2-METHYLTRANSFERASE-RELATED"/>
    <property type="match status" value="1"/>
</dbReference>
<evidence type="ECO:0000256" key="1">
    <source>
        <dbReference type="ARBA" id="ARBA00022679"/>
    </source>
</evidence>
<dbReference type="EMBL" id="CP053564">
    <property type="protein sequence ID" value="QJY49837.1"/>
    <property type="molecule type" value="Genomic_DNA"/>
</dbReference>
<dbReference type="GO" id="GO:0032259">
    <property type="term" value="P:methylation"/>
    <property type="evidence" value="ECO:0007669"/>
    <property type="project" value="UniProtKB-KW"/>
</dbReference>
<evidence type="ECO:0000256" key="2">
    <source>
        <dbReference type="SAM" id="MobiDB-lite"/>
    </source>
</evidence>
<dbReference type="Gene3D" id="3.40.50.150">
    <property type="entry name" value="Vaccinia Virus protein VP39"/>
    <property type="match status" value="1"/>
</dbReference>
<protein>
    <submittedName>
        <fullName evidence="4">Methyltransferase domain-containing protein</fullName>
    </submittedName>
</protein>
<dbReference type="RefSeq" id="WP_172166606.1">
    <property type="nucleotide sequence ID" value="NZ_CP053564.1"/>
</dbReference>
<accession>A0A6M6JS41</accession>
<keyword evidence="5" id="KW-1185">Reference proteome</keyword>
<evidence type="ECO:0000259" key="3">
    <source>
        <dbReference type="Pfam" id="PF13649"/>
    </source>
</evidence>
<organism evidence="4 5">
    <name type="scientific">Pseudonocardia broussonetiae</name>
    <dbReference type="NCBI Taxonomy" id="2736640"/>
    <lineage>
        <taxon>Bacteria</taxon>
        <taxon>Bacillati</taxon>
        <taxon>Actinomycetota</taxon>
        <taxon>Actinomycetes</taxon>
        <taxon>Pseudonocardiales</taxon>
        <taxon>Pseudonocardiaceae</taxon>
        <taxon>Pseudonocardia</taxon>
    </lineage>
</organism>
<keyword evidence="4" id="KW-0489">Methyltransferase</keyword>
<evidence type="ECO:0000313" key="5">
    <source>
        <dbReference type="Proteomes" id="UP000505377"/>
    </source>
</evidence>
<evidence type="ECO:0000313" key="4">
    <source>
        <dbReference type="EMBL" id="QJY49837.1"/>
    </source>
</evidence>
<reference evidence="4 5" key="1">
    <citation type="submission" date="2020-05" db="EMBL/GenBank/DDBJ databases">
        <authorList>
            <person name="Mo P."/>
        </authorList>
    </citation>
    <scope>NUCLEOTIDE SEQUENCE [LARGE SCALE GENOMIC DNA]</scope>
    <source>
        <strain evidence="4 5">Gen01</strain>
    </source>
</reference>
<keyword evidence="1 4" id="KW-0808">Transferase</keyword>
<dbReference type="Proteomes" id="UP000505377">
    <property type="component" value="Chromosome"/>
</dbReference>
<dbReference type="CDD" id="cd02440">
    <property type="entry name" value="AdoMet_MTases"/>
    <property type="match status" value="1"/>
</dbReference>
<dbReference type="AlphaFoldDB" id="A0A6M6JS41"/>
<gene>
    <name evidence="4" type="ORF">HOP40_32095</name>
</gene>
<dbReference type="InterPro" id="IPR041698">
    <property type="entry name" value="Methyltransf_25"/>
</dbReference>
<proteinExistence type="predicted"/>
<dbReference type="GO" id="GO:0008168">
    <property type="term" value="F:methyltransferase activity"/>
    <property type="evidence" value="ECO:0007669"/>
    <property type="project" value="UniProtKB-KW"/>
</dbReference>
<dbReference type="InterPro" id="IPR029063">
    <property type="entry name" value="SAM-dependent_MTases_sf"/>
</dbReference>
<sequence>MDDTTSQHAGHGHGHGHRSFLPALGEHRPPVFYDALGRLIGAPRMYAAVAEVADLDASSAATVVDVGCGTGALLRRVGRDLPGVRLVGVDPDERMLTTARRKAVRSRERAVRDARWERGYAQEVPAADGTCDLVLSSLMFHHLDPTGRAEMLAEVRRVLRPGGALVLADFDGTPGPVPLRRRSPMLAFGPGELQGLLAEAGFAVRAEKRLRLLVGGVVVLRAEVV</sequence>
<feature type="domain" description="Methyltransferase" evidence="3">
    <location>
        <begin position="63"/>
        <end position="163"/>
    </location>
</feature>
<feature type="region of interest" description="Disordered" evidence="2">
    <location>
        <begin position="1"/>
        <end position="21"/>
    </location>
</feature>
<dbReference type="Pfam" id="PF13649">
    <property type="entry name" value="Methyltransf_25"/>
    <property type="match status" value="1"/>
</dbReference>
<dbReference type="SUPFAM" id="SSF53335">
    <property type="entry name" value="S-adenosyl-L-methionine-dependent methyltransferases"/>
    <property type="match status" value="1"/>
</dbReference>
<dbReference type="KEGG" id="pbro:HOP40_32095"/>
<name>A0A6M6JS41_9PSEU</name>